<evidence type="ECO:0008006" key="3">
    <source>
        <dbReference type="Google" id="ProtNLM"/>
    </source>
</evidence>
<accession>A0A136Q1L3</accession>
<dbReference type="STRING" id="626937.HMPREF3293_02658"/>
<dbReference type="Proteomes" id="UP000070366">
    <property type="component" value="Unassembled WGS sequence"/>
</dbReference>
<dbReference type="AlphaFoldDB" id="A0A136Q1L3"/>
<name>A0A136Q1L3_9FIRM</name>
<evidence type="ECO:0000313" key="2">
    <source>
        <dbReference type="Proteomes" id="UP000070366"/>
    </source>
</evidence>
<sequence>MFLCRLLQRIKGAKMPDKREWYRLDTAAKIYPSISQTHNNTTFRLELELDAEVKRETLQEALVKIMPRFPTFAVTLRRGMFWYYFEPNPAIPVVKEENGFPCKRLKDFINNGFLFNIMYYKKNVIMECFHGLADGAGAIEFFKTLMYEYFKLCGYDMDAEDMVLDADGKVPAEELENSFNAYYDAKGEANKLRVPKAFHIMGTPNPDGGIFLTHGIIDLKEFLARVKERGVTVSAYVAALLIACTAKDQGLEYKKDKRPIIISVPMDLRGMFPSHTLRNFISFANVGTVIDGKVDFDRILMDVSAQLKAGLSRESISANINKNVGFEKNPFIRMTPLFVKNLVVSSSYKNYGEGGYTMVLSNLRTAQFPKTMQAHIKQVYYALGVSDMNPMNCVVVSYQDKMVITFARGIKETGIVRYFFEHFSKELGMRVEIRGNEWSGQ</sequence>
<gene>
    <name evidence="1" type="ORF">HMPREF3293_02658</name>
</gene>
<dbReference type="EMBL" id="LSZW01000064">
    <property type="protein sequence ID" value="KXK64578.1"/>
    <property type="molecule type" value="Genomic_DNA"/>
</dbReference>
<evidence type="ECO:0000313" key="1">
    <source>
        <dbReference type="EMBL" id="KXK64578.1"/>
    </source>
</evidence>
<organism evidence="1 2">
    <name type="scientific">Christensenella minuta</name>
    <dbReference type="NCBI Taxonomy" id="626937"/>
    <lineage>
        <taxon>Bacteria</taxon>
        <taxon>Bacillati</taxon>
        <taxon>Bacillota</taxon>
        <taxon>Clostridia</taxon>
        <taxon>Christensenellales</taxon>
        <taxon>Christensenellaceae</taxon>
        <taxon>Christensenella</taxon>
    </lineage>
</organism>
<dbReference type="PATRIC" id="fig|626937.4.peg.2619"/>
<protein>
    <recommendedName>
        <fullName evidence="3">Alcohol acetyltransferase</fullName>
    </recommendedName>
</protein>
<comment type="caution">
    <text evidence="1">The sequence shown here is derived from an EMBL/GenBank/DDBJ whole genome shotgun (WGS) entry which is preliminary data.</text>
</comment>
<proteinExistence type="predicted"/>
<reference evidence="2" key="1">
    <citation type="submission" date="2016-02" db="EMBL/GenBank/DDBJ databases">
        <authorList>
            <person name="Mitreva M."/>
            <person name="Pepin K.H."/>
            <person name="Mihindukulasuriya K.A."/>
            <person name="Fulton R."/>
            <person name="Fronick C."/>
            <person name="O'Laughlin M."/>
            <person name="Miner T."/>
            <person name="Herter B."/>
            <person name="Rosa B.A."/>
            <person name="Cordes M."/>
            <person name="Tomlinson C."/>
            <person name="Wollam A."/>
            <person name="Palsikar V.B."/>
            <person name="Mardis E.R."/>
            <person name="Wilson R.K."/>
        </authorList>
    </citation>
    <scope>NUCLEOTIDE SEQUENCE [LARGE SCALE GENOMIC DNA]</scope>
    <source>
        <strain evidence="2">DSM 22607</strain>
    </source>
</reference>
<keyword evidence="2" id="KW-1185">Reference proteome</keyword>